<dbReference type="PANTHER" id="PTHR12899">
    <property type="entry name" value="39S RIBOSOMAL PROTEIN L18, MITOCHONDRIAL"/>
    <property type="match status" value="1"/>
</dbReference>
<evidence type="ECO:0000256" key="5">
    <source>
        <dbReference type="ARBA" id="ARBA00023274"/>
    </source>
</evidence>
<gene>
    <name evidence="7" type="primary">rplR</name>
    <name evidence="8" type="ORF">A2806_04570</name>
</gene>
<dbReference type="STRING" id="1802362.A2806_04570"/>
<keyword evidence="2 7" id="KW-0699">rRNA-binding</keyword>
<dbReference type="CDD" id="cd00432">
    <property type="entry name" value="Ribosomal_L18_L5e"/>
    <property type="match status" value="1"/>
</dbReference>
<comment type="caution">
    <text evidence="8">The sequence shown here is derived from an EMBL/GenBank/DDBJ whole genome shotgun (WGS) entry which is preliminary data.</text>
</comment>
<dbReference type="Proteomes" id="UP000177629">
    <property type="component" value="Unassembled WGS sequence"/>
</dbReference>
<organism evidence="8 9">
    <name type="scientific">Candidatus Terrybacteria bacterium RIFCSPHIGHO2_01_FULL_48_17</name>
    <dbReference type="NCBI Taxonomy" id="1802362"/>
    <lineage>
        <taxon>Bacteria</taxon>
        <taxon>Candidatus Terryibacteriota</taxon>
    </lineage>
</organism>
<evidence type="ECO:0000256" key="3">
    <source>
        <dbReference type="ARBA" id="ARBA00022884"/>
    </source>
</evidence>
<keyword evidence="5 7" id="KW-0687">Ribonucleoprotein</keyword>
<evidence type="ECO:0000256" key="6">
    <source>
        <dbReference type="ARBA" id="ARBA00035197"/>
    </source>
</evidence>
<keyword evidence="3 7" id="KW-0694">RNA-binding</keyword>
<comment type="function">
    <text evidence="7">This is one of the proteins that bind and probably mediate the attachment of the 5S RNA into the large ribosomal subunit, where it forms part of the central protuberance.</text>
</comment>
<name>A0A1G2PKW2_9BACT</name>
<dbReference type="GO" id="GO:0022625">
    <property type="term" value="C:cytosolic large ribosomal subunit"/>
    <property type="evidence" value="ECO:0007669"/>
    <property type="project" value="TreeGrafter"/>
</dbReference>
<dbReference type="PANTHER" id="PTHR12899:SF3">
    <property type="entry name" value="LARGE RIBOSOMAL SUBUNIT PROTEIN UL18M"/>
    <property type="match status" value="1"/>
</dbReference>
<comment type="similarity">
    <text evidence="1 7">Belongs to the universal ribosomal protein uL18 family.</text>
</comment>
<dbReference type="HAMAP" id="MF_01337_B">
    <property type="entry name" value="Ribosomal_uL18_B"/>
    <property type="match status" value="1"/>
</dbReference>
<evidence type="ECO:0000256" key="1">
    <source>
        <dbReference type="ARBA" id="ARBA00007116"/>
    </source>
</evidence>
<protein>
    <recommendedName>
        <fullName evidence="6 7">Large ribosomal subunit protein uL18</fullName>
    </recommendedName>
</protein>
<dbReference type="GO" id="GO:0008097">
    <property type="term" value="F:5S rRNA binding"/>
    <property type="evidence" value="ECO:0007669"/>
    <property type="project" value="TreeGrafter"/>
</dbReference>
<evidence type="ECO:0000256" key="7">
    <source>
        <dbReference type="HAMAP-Rule" id="MF_01337"/>
    </source>
</evidence>
<dbReference type="InterPro" id="IPR004389">
    <property type="entry name" value="Ribosomal_uL18_bac-type"/>
</dbReference>
<reference evidence="8 9" key="1">
    <citation type="journal article" date="2016" name="Nat. Commun.">
        <title>Thousands of microbial genomes shed light on interconnected biogeochemical processes in an aquifer system.</title>
        <authorList>
            <person name="Anantharaman K."/>
            <person name="Brown C.T."/>
            <person name="Hug L.A."/>
            <person name="Sharon I."/>
            <person name="Castelle C.J."/>
            <person name="Probst A.J."/>
            <person name="Thomas B.C."/>
            <person name="Singh A."/>
            <person name="Wilkins M.J."/>
            <person name="Karaoz U."/>
            <person name="Brodie E.L."/>
            <person name="Williams K.H."/>
            <person name="Hubbard S.S."/>
            <person name="Banfield J.F."/>
        </authorList>
    </citation>
    <scope>NUCLEOTIDE SEQUENCE [LARGE SCALE GENOMIC DNA]</scope>
</reference>
<dbReference type="GO" id="GO:0006412">
    <property type="term" value="P:translation"/>
    <property type="evidence" value="ECO:0007669"/>
    <property type="project" value="UniProtKB-UniRule"/>
</dbReference>
<evidence type="ECO:0000313" key="8">
    <source>
        <dbReference type="EMBL" id="OHA48937.1"/>
    </source>
</evidence>
<comment type="subunit">
    <text evidence="7">Part of the 50S ribosomal subunit; part of the 5S rRNA/L5/L18/L25 subcomplex. Contacts the 5S and 23S rRNAs.</text>
</comment>
<evidence type="ECO:0000256" key="4">
    <source>
        <dbReference type="ARBA" id="ARBA00022980"/>
    </source>
</evidence>
<dbReference type="AlphaFoldDB" id="A0A1G2PKW2"/>
<dbReference type="Gene3D" id="3.30.420.100">
    <property type="match status" value="1"/>
</dbReference>
<evidence type="ECO:0000256" key="2">
    <source>
        <dbReference type="ARBA" id="ARBA00022730"/>
    </source>
</evidence>
<accession>A0A1G2PKW2</accession>
<evidence type="ECO:0000313" key="9">
    <source>
        <dbReference type="Proteomes" id="UP000177629"/>
    </source>
</evidence>
<dbReference type="EMBL" id="MHSS01000002">
    <property type="protein sequence ID" value="OHA48937.1"/>
    <property type="molecule type" value="Genomic_DNA"/>
</dbReference>
<dbReference type="GO" id="GO:0003735">
    <property type="term" value="F:structural constituent of ribosome"/>
    <property type="evidence" value="ECO:0007669"/>
    <property type="project" value="InterPro"/>
</dbReference>
<keyword evidence="4 7" id="KW-0689">Ribosomal protein</keyword>
<sequence length="125" mass="13792">MPRNVSRTIKRISRHRRIRARILGTSAVPRLAVFRSNKTIVAQLIDDTRGFTLAAASSKQIKKTKEIPKIDFSPGLLRAYLVGRAVGDTAKKAGFLRVKFDRGGFAYHGKIRALAQGARDAGLSF</sequence>
<dbReference type="NCBIfam" id="TIGR00060">
    <property type="entry name" value="L18_bact"/>
    <property type="match status" value="1"/>
</dbReference>
<proteinExistence type="inferred from homology"/>
<dbReference type="InterPro" id="IPR057268">
    <property type="entry name" value="Ribosomal_L18"/>
</dbReference>
<dbReference type="SUPFAM" id="SSF53137">
    <property type="entry name" value="Translational machinery components"/>
    <property type="match status" value="1"/>
</dbReference>
<dbReference type="Pfam" id="PF00861">
    <property type="entry name" value="Ribosomal_L18p"/>
    <property type="match status" value="1"/>
</dbReference>
<dbReference type="InterPro" id="IPR005484">
    <property type="entry name" value="Ribosomal_uL18_bac/plant/anim"/>
</dbReference>